<dbReference type="RefSeq" id="WP_070177693.1">
    <property type="nucleotide sequence ID" value="NZ_BMJR01000002.1"/>
</dbReference>
<name>A0A1E8FBK5_9ALTE</name>
<dbReference type="EMBL" id="MJIC01000015">
    <property type="protein sequence ID" value="OFI33317.1"/>
    <property type="molecule type" value="Genomic_DNA"/>
</dbReference>
<reference evidence="4 5" key="1">
    <citation type="submission" date="2016-09" db="EMBL/GenBank/DDBJ databases">
        <title>Alteromonas lipolytica, a new species isolated from sea water.</title>
        <authorList>
            <person name="Wu Y.-H."/>
            <person name="Cheng H."/>
            <person name="Xu X.-W."/>
        </authorList>
    </citation>
    <scope>NUCLEOTIDE SEQUENCE [LARGE SCALE GENOMIC DNA]</scope>
    <source>
        <strain evidence="4 5">JW12</strain>
    </source>
</reference>
<dbReference type="InterPro" id="IPR005656">
    <property type="entry name" value="MmgE_PrpD"/>
</dbReference>
<dbReference type="Pfam" id="PF03972">
    <property type="entry name" value="MmgE_PrpD_N"/>
    <property type="match status" value="1"/>
</dbReference>
<evidence type="ECO:0000259" key="2">
    <source>
        <dbReference type="Pfam" id="PF03972"/>
    </source>
</evidence>
<dbReference type="PANTHER" id="PTHR16943">
    <property type="entry name" value="2-METHYLCITRATE DEHYDRATASE-RELATED"/>
    <property type="match status" value="1"/>
</dbReference>
<keyword evidence="5" id="KW-1185">Reference proteome</keyword>
<accession>A0A1E8FBK5</accession>
<comment type="caution">
    <text evidence="4">The sequence shown here is derived from an EMBL/GenBank/DDBJ whole genome shotgun (WGS) entry which is preliminary data.</text>
</comment>
<gene>
    <name evidence="4" type="ORF">BFC17_03385</name>
</gene>
<dbReference type="AlphaFoldDB" id="A0A1E8FBK5"/>
<dbReference type="InterPro" id="IPR042188">
    <property type="entry name" value="MmgE/PrpD_sf_2"/>
</dbReference>
<evidence type="ECO:0000313" key="5">
    <source>
        <dbReference type="Proteomes" id="UP000176037"/>
    </source>
</evidence>
<dbReference type="InterPro" id="IPR045337">
    <property type="entry name" value="MmgE_PrpD_C"/>
</dbReference>
<feature type="domain" description="MmgE/PrpD N-terminal" evidence="2">
    <location>
        <begin position="18"/>
        <end position="239"/>
    </location>
</feature>
<evidence type="ECO:0000259" key="3">
    <source>
        <dbReference type="Pfam" id="PF19305"/>
    </source>
</evidence>
<dbReference type="OrthoDB" id="9791416at2"/>
<dbReference type="Gene3D" id="1.10.4100.10">
    <property type="entry name" value="2-methylcitrate dehydratase PrpD"/>
    <property type="match status" value="1"/>
</dbReference>
<sequence>MATTLLTELVPLLKRPVSDEDRLRARLHTLDWLGCAVLGATTETGSRLVALQKSLSSSGHISLTGGGKADLQTALLYNGALGNILEMDDVHRTSILHPGPVVIPAAIAVAQHIGATQESLLNAVIVGYEAMIRIGRSFGPAHYQFWHNTSTAGAFGAAAAACELLKLNDSQWISALANAGTRTGGLWQMRHESTQSKQLHNGWAALTGVQAAMAAQAGIEGPASLLEGKQGLLAATAEGGIPEAVLSEADAPWLLWHCSFKPWPACRHTHPAIDAALRVDIPAAEIESVTLETYDDALRFCDNPNPQTELQAKFSLQHAIAVTLLRGEPALEDFNADSRNHPQLVEWRDRISVRSSRVRQLAYPNAYGATLTLSLTNGQRKVIEVDDVLGDPGNPMSTGQIIAKASSLFKAAGVSLNHQQDLMSVLTEQDDALWIDALADALPSLAATQEAVQ</sequence>
<protein>
    <recommendedName>
        <fullName evidence="6">2-methylcitrate dehydratase</fullName>
    </recommendedName>
</protein>
<dbReference type="SUPFAM" id="SSF103378">
    <property type="entry name" value="2-methylcitrate dehydratase PrpD"/>
    <property type="match status" value="1"/>
</dbReference>
<dbReference type="Pfam" id="PF19305">
    <property type="entry name" value="MmgE_PrpD_C"/>
    <property type="match status" value="1"/>
</dbReference>
<organism evidence="4 5">
    <name type="scientific">Alteromonas lipolytica</name>
    <dbReference type="NCBI Taxonomy" id="1856405"/>
    <lineage>
        <taxon>Bacteria</taxon>
        <taxon>Pseudomonadati</taxon>
        <taxon>Pseudomonadota</taxon>
        <taxon>Gammaproteobacteria</taxon>
        <taxon>Alteromonadales</taxon>
        <taxon>Alteromonadaceae</taxon>
        <taxon>Alteromonas/Salinimonas group</taxon>
        <taxon>Alteromonas</taxon>
    </lineage>
</organism>
<dbReference type="Gene3D" id="3.30.1330.120">
    <property type="entry name" value="2-methylcitrate dehydratase PrpD"/>
    <property type="match status" value="1"/>
</dbReference>
<dbReference type="InterPro" id="IPR045336">
    <property type="entry name" value="MmgE_PrpD_N"/>
</dbReference>
<dbReference type="GO" id="GO:0016829">
    <property type="term" value="F:lyase activity"/>
    <property type="evidence" value="ECO:0007669"/>
    <property type="project" value="InterPro"/>
</dbReference>
<proteinExistence type="inferred from homology"/>
<feature type="domain" description="MmgE/PrpD C-terminal" evidence="3">
    <location>
        <begin position="263"/>
        <end position="412"/>
    </location>
</feature>
<evidence type="ECO:0008006" key="6">
    <source>
        <dbReference type="Google" id="ProtNLM"/>
    </source>
</evidence>
<dbReference type="PANTHER" id="PTHR16943:SF8">
    <property type="entry name" value="2-METHYLCITRATE DEHYDRATASE"/>
    <property type="match status" value="1"/>
</dbReference>
<dbReference type="InterPro" id="IPR042183">
    <property type="entry name" value="MmgE/PrpD_sf_1"/>
</dbReference>
<comment type="similarity">
    <text evidence="1">Belongs to the PrpD family.</text>
</comment>
<dbReference type="InterPro" id="IPR036148">
    <property type="entry name" value="MmgE/PrpD_sf"/>
</dbReference>
<evidence type="ECO:0000313" key="4">
    <source>
        <dbReference type="EMBL" id="OFI33317.1"/>
    </source>
</evidence>
<dbReference type="STRING" id="1856405.BFC17_03385"/>
<evidence type="ECO:0000256" key="1">
    <source>
        <dbReference type="ARBA" id="ARBA00006174"/>
    </source>
</evidence>
<dbReference type="Proteomes" id="UP000176037">
    <property type="component" value="Unassembled WGS sequence"/>
</dbReference>